<dbReference type="EMBL" id="WQMT02000003">
    <property type="protein sequence ID" value="KAG9225196.1"/>
    <property type="molecule type" value="Genomic_DNA"/>
</dbReference>
<gene>
    <name evidence="1" type="ORF">CCMSSC00406_0007027</name>
</gene>
<dbReference type="Proteomes" id="UP000824881">
    <property type="component" value="Unassembled WGS sequence"/>
</dbReference>
<keyword evidence="2" id="KW-1185">Reference proteome</keyword>
<reference evidence="1 2" key="1">
    <citation type="journal article" date="2021" name="Appl. Environ. Microbiol.">
        <title>Genetic linkage and physical mapping for an oyster mushroom Pleurotus cornucopiae and QTL analysis for the trait cap color.</title>
        <authorList>
            <person name="Zhang Y."/>
            <person name="Gao W."/>
            <person name="Sonnenberg A."/>
            <person name="Chen Q."/>
            <person name="Zhang J."/>
            <person name="Huang C."/>
        </authorList>
    </citation>
    <scope>NUCLEOTIDE SEQUENCE [LARGE SCALE GENOMIC DNA]</scope>
    <source>
        <strain evidence="1">CCMSSC00406</strain>
    </source>
</reference>
<protein>
    <submittedName>
        <fullName evidence="1">Uncharacterized protein</fullName>
    </submittedName>
</protein>
<evidence type="ECO:0000313" key="1">
    <source>
        <dbReference type="EMBL" id="KAG9225196.1"/>
    </source>
</evidence>
<name>A0ACB7J5F7_PLECO</name>
<organism evidence="1 2">
    <name type="scientific">Pleurotus cornucopiae</name>
    <name type="common">Cornucopia mushroom</name>
    <dbReference type="NCBI Taxonomy" id="5321"/>
    <lineage>
        <taxon>Eukaryota</taxon>
        <taxon>Fungi</taxon>
        <taxon>Dikarya</taxon>
        <taxon>Basidiomycota</taxon>
        <taxon>Agaricomycotina</taxon>
        <taxon>Agaricomycetes</taxon>
        <taxon>Agaricomycetidae</taxon>
        <taxon>Agaricales</taxon>
        <taxon>Pleurotineae</taxon>
        <taxon>Pleurotaceae</taxon>
        <taxon>Pleurotus</taxon>
    </lineage>
</organism>
<sequence>MRGTFPLLLALSSVASAQAPAPIIDVGNARYQGTVNAATNISSYLGIRYAAAPVGDLRFRAPQNPPVLDGVQQATTEPQQCLQAGSGNSPTNPNPTSSLSSRATQDPEDCLFLNVFFPGSTVPARPLPVVFWIHGGGYVAGGAGSFNGGDLISEAKNGVVTVIIQYRLGIFGFLAGSQVKANGALNAGLLDQEFALKWVQQHISKFGGDPDRVTIWGQSAGAGSVLQHVIARNGRTSPPLFRAAISSSSFLPSQQQFDGAVPESIFSQVVSQTGCDGSANTLSCLRAANVSILQAANVNVTRAGFFGTFVAVPVVDGEFITQRPIQALRQRRVNGVGFSTFSLRSLLFTHSQRALLAVTNTHEGNSFVDQSTAATVTAADYVLRLFPNIGAVNAATVARLYAGVGAPIDQANAIMGESIFICPTYFMLDAFPGTSFKGEFAVPNGSHGEDLAFYFTSSGPPAFNNPTFITAFSGAFMDFATALDPNRKIDSTNITPQWSRHLIGNAEMLFNRTVGGQPDIRAITTSSTLLQRCAFWESVGRLTAQ</sequence>
<proteinExistence type="predicted"/>
<evidence type="ECO:0000313" key="2">
    <source>
        <dbReference type="Proteomes" id="UP000824881"/>
    </source>
</evidence>
<comment type="caution">
    <text evidence="1">The sequence shown here is derived from an EMBL/GenBank/DDBJ whole genome shotgun (WGS) entry which is preliminary data.</text>
</comment>
<accession>A0ACB7J5F7</accession>